<keyword evidence="3" id="KW-1185">Reference proteome</keyword>
<dbReference type="Proteomes" id="UP001565369">
    <property type="component" value="Unassembled WGS sequence"/>
</dbReference>
<dbReference type="EMBL" id="JBGBZJ010000003">
    <property type="protein sequence ID" value="MEY9451968.1"/>
    <property type="molecule type" value="Genomic_DNA"/>
</dbReference>
<keyword evidence="1" id="KW-0472">Membrane</keyword>
<evidence type="ECO:0000313" key="2">
    <source>
        <dbReference type="EMBL" id="MEY9451968.1"/>
    </source>
</evidence>
<protein>
    <recommendedName>
        <fullName evidence="4">DUF2513 domain-containing protein</fullName>
    </recommendedName>
</protein>
<organism evidence="2 3">
    <name type="scientific">Bradyrhizobium ottawaense</name>
    <dbReference type="NCBI Taxonomy" id="931866"/>
    <lineage>
        <taxon>Bacteria</taxon>
        <taxon>Pseudomonadati</taxon>
        <taxon>Pseudomonadota</taxon>
        <taxon>Alphaproteobacteria</taxon>
        <taxon>Hyphomicrobiales</taxon>
        <taxon>Nitrobacteraceae</taxon>
        <taxon>Bradyrhizobium</taxon>
    </lineage>
</organism>
<feature type="transmembrane region" description="Helical" evidence="1">
    <location>
        <begin position="109"/>
        <end position="127"/>
    </location>
</feature>
<reference evidence="2 3" key="1">
    <citation type="submission" date="2024-07" db="EMBL/GenBank/DDBJ databases">
        <title>Genomic Encyclopedia of Type Strains, Phase V (KMG-V): Genome sequencing to study the core and pangenomes of soil and plant-associated prokaryotes.</title>
        <authorList>
            <person name="Whitman W."/>
        </authorList>
    </citation>
    <scope>NUCLEOTIDE SEQUENCE [LARGE SCALE GENOMIC DNA]</scope>
    <source>
        <strain evidence="2 3">USDA 152</strain>
    </source>
</reference>
<name>A0ABV4FM09_9BRAD</name>
<sequence length="133" mass="14587">MLSGAAPEKVLLGALVEMVDCCLDPYEDGPIRYDDGVDTLAQSAGEEAVLALAEFGLMDRVSARLGRWTPDGRHFFIEGVQEWRSWNEAEQREEANVVRSDEVRWAKRGLIALCIAAGALIAGWLAVNLGGRR</sequence>
<keyword evidence="1" id="KW-1133">Transmembrane helix</keyword>
<dbReference type="RefSeq" id="WP_131233182.1">
    <property type="nucleotide sequence ID" value="NZ_AP021854.1"/>
</dbReference>
<evidence type="ECO:0000313" key="3">
    <source>
        <dbReference type="Proteomes" id="UP001565369"/>
    </source>
</evidence>
<gene>
    <name evidence="2" type="ORF">ABIG07_000916</name>
</gene>
<comment type="caution">
    <text evidence="2">The sequence shown here is derived from an EMBL/GenBank/DDBJ whole genome shotgun (WGS) entry which is preliminary data.</text>
</comment>
<proteinExistence type="predicted"/>
<keyword evidence="1" id="KW-0812">Transmembrane</keyword>
<evidence type="ECO:0000256" key="1">
    <source>
        <dbReference type="SAM" id="Phobius"/>
    </source>
</evidence>
<accession>A0ABV4FM09</accession>
<evidence type="ECO:0008006" key="4">
    <source>
        <dbReference type="Google" id="ProtNLM"/>
    </source>
</evidence>